<keyword evidence="2" id="KW-1185">Reference proteome</keyword>
<evidence type="ECO:0000313" key="2">
    <source>
        <dbReference type="Proteomes" id="UP001199106"/>
    </source>
</evidence>
<dbReference type="AlphaFoldDB" id="A0AAD4FDJ3"/>
<gene>
    <name evidence="1" type="ORF">G6011_06855</name>
</gene>
<comment type="caution">
    <text evidence="1">The sequence shown here is derived from an EMBL/GenBank/DDBJ whole genome shotgun (WGS) entry which is preliminary data.</text>
</comment>
<organism evidence="1 2">
    <name type="scientific">Alternaria panax</name>
    <dbReference type="NCBI Taxonomy" id="48097"/>
    <lineage>
        <taxon>Eukaryota</taxon>
        <taxon>Fungi</taxon>
        <taxon>Dikarya</taxon>
        <taxon>Ascomycota</taxon>
        <taxon>Pezizomycotina</taxon>
        <taxon>Dothideomycetes</taxon>
        <taxon>Pleosporomycetidae</taxon>
        <taxon>Pleosporales</taxon>
        <taxon>Pleosporineae</taxon>
        <taxon>Pleosporaceae</taxon>
        <taxon>Alternaria</taxon>
        <taxon>Alternaria sect. Panax</taxon>
    </lineage>
</organism>
<proteinExistence type="predicted"/>
<evidence type="ECO:0000313" key="1">
    <source>
        <dbReference type="EMBL" id="KAG9185524.1"/>
    </source>
</evidence>
<name>A0AAD4FDJ3_9PLEO</name>
<accession>A0AAD4FDJ3</accession>
<dbReference type="EMBL" id="JAANER010000010">
    <property type="protein sequence ID" value="KAG9185524.1"/>
    <property type="molecule type" value="Genomic_DNA"/>
</dbReference>
<sequence length="253" mass="27822">MTDIPDTLRNKVMEAIQVLQSTALFTSAASARALCHHLVTNGKLSSLRDLTDSYDLTTSDIYEDIRNNHKEVRSGGDLLAALSLAMALSSQPGDEYGFVKSANREKAIPLVQSSLMNLVPFLIEAHIDGALNDVALLQFRILAKNEKFKRLYYEVLTTEAVQFSIAENSSKSFSGGNYRSNLLFVNKFFRRGNTPYLVSSVPNTDSAVGLFADVVKAWLEQIEAPSEKATFSDVFNKVLAAQTSTIIDGDVKD</sequence>
<protein>
    <submittedName>
        <fullName evidence="1">Uncharacterized protein</fullName>
    </submittedName>
</protein>
<dbReference type="Proteomes" id="UP001199106">
    <property type="component" value="Unassembled WGS sequence"/>
</dbReference>
<reference evidence="1" key="1">
    <citation type="submission" date="2021-07" db="EMBL/GenBank/DDBJ databases">
        <title>Genome Resource of American Ginseng Black Spot Pathogen Alternaria panax.</title>
        <authorList>
            <person name="Qiu C."/>
            <person name="Wang W."/>
            <person name="Liu Z."/>
        </authorList>
    </citation>
    <scope>NUCLEOTIDE SEQUENCE</scope>
    <source>
        <strain evidence="1">BNCC115425</strain>
    </source>
</reference>